<dbReference type="Gene3D" id="3.40.50.1100">
    <property type="match status" value="1"/>
</dbReference>
<feature type="compositionally biased region" description="Low complexity" evidence="4">
    <location>
        <begin position="31"/>
        <end position="45"/>
    </location>
</feature>
<dbReference type="GO" id="GO:0070179">
    <property type="term" value="P:D-serine biosynthetic process"/>
    <property type="evidence" value="ECO:0007669"/>
    <property type="project" value="TreeGrafter"/>
</dbReference>
<dbReference type="AlphaFoldDB" id="S9TLI0"/>
<name>S9TLI0_9TRYP</name>
<organism evidence="5 6">
    <name type="scientific">Strigomonas culicis</name>
    <dbReference type="NCBI Taxonomy" id="28005"/>
    <lineage>
        <taxon>Eukaryota</taxon>
        <taxon>Discoba</taxon>
        <taxon>Euglenozoa</taxon>
        <taxon>Kinetoplastea</taxon>
        <taxon>Metakinetoplastina</taxon>
        <taxon>Trypanosomatida</taxon>
        <taxon>Trypanosomatidae</taxon>
        <taxon>Strigomonadinae</taxon>
        <taxon>Strigomonas</taxon>
    </lineage>
</organism>
<proteinExistence type="inferred from homology"/>
<feature type="region of interest" description="Disordered" evidence="4">
    <location>
        <begin position="21"/>
        <end position="70"/>
    </location>
</feature>
<feature type="compositionally biased region" description="Polar residues" evidence="4">
    <location>
        <begin position="61"/>
        <end position="70"/>
    </location>
</feature>
<dbReference type="PANTHER" id="PTHR43050:SF1">
    <property type="entry name" value="SERINE RACEMASE"/>
    <property type="match status" value="1"/>
</dbReference>
<dbReference type="GO" id="GO:0003941">
    <property type="term" value="F:L-serine ammonia-lyase activity"/>
    <property type="evidence" value="ECO:0007669"/>
    <property type="project" value="TreeGrafter"/>
</dbReference>
<keyword evidence="6" id="KW-1185">Reference proteome</keyword>
<evidence type="ECO:0000256" key="4">
    <source>
        <dbReference type="SAM" id="MobiDB-lite"/>
    </source>
</evidence>
<evidence type="ECO:0000256" key="3">
    <source>
        <dbReference type="ARBA" id="ARBA00022898"/>
    </source>
</evidence>
<evidence type="ECO:0000313" key="6">
    <source>
        <dbReference type="Proteomes" id="UP000015354"/>
    </source>
</evidence>
<dbReference type="OrthoDB" id="4418812at2759"/>
<evidence type="ECO:0000313" key="5">
    <source>
        <dbReference type="EMBL" id="EPY17213.1"/>
    </source>
</evidence>
<sequence length="155" mass="16788">MNDLFNPDYFLFKHADPTGVTNKAKAEAEKQQQQAAAPQKEQPPAVVQPPTPSAAAELSRTPVSETLSTPISGSTKAIIDQMVHGVVKVSEQQLQYAFRYVYERCKLVVDIHAATAVAALLFGTKHLQDYDEVGILLSGGNVDLSDVPRLASARL</sequence>
<dbReference type="PANTHER" id="PTHR43050">
    <property type="entry name" value="SERINE / THREONINE RACEMASE FAMILY MEMBER"/>
    <property type="match status" value="1"/>
</dbReference>
<comment type="similarity">
    <text evidence="2">Belongs to the serine/threonine dehydratase family.</text>
</comment>
<dbReference type="EMBL" id="ATMH01010608">
    <property type="protein sequence ID" value="EPY17213.1"/>
    <property type="molecule type" value="Genomic_DNA"/>
</dbReference>
<reference evidence="5 6" key="1">
    <citation type="journal article" date="2013" name="PLoS ONE">
        <title>Predicting the Proteins of Angomonas deanei, Strigomonas culicis and Their Respective Endosymbionts Reveals New Aspects of the Trypanosomatidae Family.</title>
        <authorList>
            <person name="Motta M.C."/>
            <person name="Martins A.C."/>
            <person name="de Souza S.S."/>
            <person name="Catta-Preta C.M."/>
            <person name="Silva R."/>
            <person name="Klein C.C."/>
            <person name="de Almeida L.G."/>
            <person name="de Lima Cunha O."/>
            <person name="Ciapina L.P."/>
            <person name="Brocchi M."/>
            <person name="Colabardini A.C."/>
            <person name="de Araujo Lima B."/>
            <person name="Machado C.R."/>
            <person name="de Almeida Soares C.M."/>
            <person name="Probst C.M."/>
            <person name="de Menezes C.B."/>
            <person name="Thompson C.E."/>
            <person name="Bartholomeu D.C."/>
            <person name="Gradia D.F."/>
            <person name="Pavoni D.P."/>
            <person name="Grisard E.C."/>
            <person name="Fantinatti-Garboggini F."/>
            <person name="Marchini F.K."/>
            <person name="Rodrigues-Luiz G.F."/>
            <person name="Wagner G."/>
            <person name="Goldman G.H."/>
            <person name="Fietto J.L."/>
            <person name="Elias M.C."/>
            <person name="Goldman M.H."/>
            <person name="Sagot M.F."/>
            <person name="Pereira M."/>
            <person name="Stoco P.H."/>
            <person name="de Mendonca-Neto R.P."/>
            <person name="Teixeira S.M."/>
            <person name="Maciel T.E."/>
            <person name="de Oliveira Mendes T.A."/>
            <person name="Urmenyi T.P."/>
            <person name="de Souza W."/>
            <person name="Schenkman S."/>
            <person name="de Vasconcelos A.T."/>
        </authorList>
    </citation>
    <scope>NUCLEOTIDE SEQUENCE [LARGE SCALE GENOMIC DNA]</scope>
</reference>
<comment type="cofactor">
    <cofactor evidence="1">
        <name>pyridoxal 5'-phosphate</name>
        <dbReference type="ChEBI" id="CHEBI:597326"/>
    </cofactor>
</comment>
<evidence type="ECO:0000256" key="1">
    <source>
        <dbReference type="ARBA" id="ARBA00001933"/>
    </source>
</evidence>
<dbReference type="SUPFAM" id="SSF53686">
    <property type="entry name" value="Tryptophan synthase beta subunit-like PLP-dependent enzymes"/>
    <property type="match status" value="1"/>
</dbReference>
<comment type="caution">
    <text evidence="5">The sequence shown here is derived from an EMBL/GenBank/DDBJ whole genome shotgun (WGS) entry which is preliminary data.</text>
</comment>
<keyword evidence="3" id="KW-0663">Pyridoxal phosphate</keyword>
<dbReference type="GO" id="GO:0030170">
    <property type="term" value="F:pyridoxal phosphate binding"/>
    <property type="evidence" value="ECO:0007669"/>
    <property type="project" value="TreeGrafter"/>
</dbReference>
<accession>S9TLI0</accession>
<evidence type="ECO:0000256" key="2">
    <source>
        <dbReference type="ARBA" id="ARBA00010869"/>
    </source>
</evidence>
<protein>
    <submittedName>
        <fullName evidence="5">Uncharacterized protein</fullName>
    </submittedName>
</protein>
<dbReference type="Proteomes" id="UP000015354">
    <property type="component" value="Unassembled WGS sequence"/>
</dbReference>
<dbReference type="GO" id="GO:0005524">
    <property type="term" value="F:ATP binding"/>
    <property type="evidence" value="ECO:0007669"/>
    <property type="project" value="TreeGrafter"/>
</dbReference>
<dbReference type="GO" id="GO:0030378">
    <property type="term" value="F:serine racemase activity"/>
    <property type="evidence" value="ECO:0007669"/>
    <property type="project" value="TreeGrafter"/>
</dbReference>
<dbReference type="GO" id="GO:0000287">
    <property type="term" value="F:magnesium ion binding"/>
    <property type="evidence" value="ECO:0007669"/>
    <property type="project" value="TreeGrafter"/>
</dbReference>
<dbReference type="GO" id="GO:0018114">
    <property type="term" value="F:threonine racemase activity"/>
    <property type="evidence" value="ECO:0007669"/>
    <property type="project" value="TreeGrafter"/>
</dbReference>
<dbReference type="InterPro" id="IPR036052">
    <property type="entry name" value="TrpB-like_PALP_sf"/>
</dbReference>
<gene>
    <name evidence="5" type="ORF">STCU_10754</name>
</gene>